<accession>A0A3P6REX2</accession>
<dbReference type="EMBL" id="UYRT01020179">
    <property type="protein sequence ID" value="VDK59029.1"/>
    <property type="molecule type" value="Genomic_DNA"/>
</dbReference>
<sequence>MLVVRMILLYELRKCIGGWLRWMFVARRWLMFVQFRTANSRLIPNISSLPDGMSSFCHFQLQAKSVLSWITLVKECRGFLQNF</sequence>
<proteinExistence type="predicted"/>
<protein>
    <submittedName>
        <fullName evidence="1">Uncharacterized protein</fullName>
    </submittedName>
</protein>
<evidence type="ECO:0000313" key="1">
    <source>
        <dbReference type="EMBL" id="VDK59029.1"/>
    </source>
</evidence>
<gene>
    <name evidence="1" type="ORF">GPUH_LOCUS7629</name>
</gene>
<dbReference type="Proteomes" id="UP000271098">
    <property type="component" value="Unassembled WGS sequence"/>
</dbReference>
<organism evidence="1 2">
    <name type="scientific">Gongylonema pulchrum</name>
    <dbReference type="NCBI Taxonomy" id="637853"/>
    <lineage>
        <taxon>Eukaryota</taxon>
        <taxon>Metazoa</taxon>
        <taxon>Ecdysozoa</taxon>
        <taxon>Nematoda</taxon>
        <taxon>Chromadorea</taxon>
        <taxon>Rhabditida</taxon>
        <taxon>Spirurina</taxon>
        <taxon>Spiruromorpha</taxon>
        <taxon>Spiruroidea</taxon>
        <taxon>Gongylonematidae</taxon>
        <taxon>Gongylonema</taxon>
    </lineage>
</organism>
<evidence type="ECO:0000313" key="2">
    <source>
        <dbReference type="Proteomes" id="UP000271098"/>
    </source>
</evidence>
<name>A0A3P6REX2_9BILA</name>
<keyword evidence="2" id="KW-1185">Reference proteome</keyword>
<dbReference type="AlphaFoldDB" id="A0A3P6REX2"/>
<reference evidence="1 2" key="1">
    <citation type="submission" date="2018-11" db="EMBL/GenBank/DDBJ databases">
        <authorList>
            <consortium name="Pathogen Informatics"/>
        </authorList>
    </citation>
    <scope>NUCLEOTIDE SEQUENCE [LARGE SCALE GENOMIC DNA]</scope>
</reference>